<gene>
    <name evidence="1" type="ORF">LIER_07245</name>
</gene>
<dbReference type="Proteomes" id="UP001454036">
    <property type="component" value="Unassembled WGS sequence"/>
</dbReference>
<evidence type="ECO:0000313" key="2">
    <source>
        <dbReference type="Proteomes" id="UP001454036"/>
    </source>
</evidence>
<reference evidence="1 2" key="1">
    <citation type="submission" date="2024-01" db="EMBL/GenBank/DDBJ databases">
        <title>The complete chloroplast genome sequence of Lithospermum erythrorhizon: insights into the phylogenetic relationship among Boraginaceae species and the maternal lineages of purple gromwells.</title>
        <authorList>
            <person name="Okada T."/>
            <person name="Watanabe K."/>
        </authorList>
    </citation>
    <scope>NUCLEOTIDE SEQUENCE [LARGE SCALE GENOMIC DNA]</scope>
</reference>
<proteinExistence type="predicted"/>
<comment type="caution">
    <text evidence="1">The sequence shown here is derived from an EMBL/GenBank/DDBJ whole genome shotgun (WGS) entry which is preliminary data.</text>
</comment>
<evidence type="ECO:0000313" key="1">
    <source>
        <dbReference type="EMBL" id="GAA0147582.1"/>
    </source>
</evidence>
<keyword evidence="2" id="KW-1185">Reference proteome</keyword>
<sequence>MPTLSNLHALSLHVIKESLDLRDIISMIAVCPKLSIFGLSTPLCLLSYTERAAKMPPTFVHLKSVGLHGFKFEAAQKKFASQLIRYAPALEIMRIYTRYCKYDFGKYVEKTLPSEKRVD</sequence>
<accession>A0AAV3PC41</accession>
<dbReference type="AlphaFoldDB" id="A0AAV3PC41"/>
<name>A0AAV3PC41_LITER</name>
<organism evidence="1 2">
    <name type="scientific">Lithospermum erythrorhizon</name>
    <name type="common">Purple gromwell</name>
    <name type="synonym">Lithospermum officinale var. erythrorhizon</name>
    <dbReference type="NCBI Taxonomy" id="34254"/>
    <lineage>
        <taxon>Eukaryota</taxon>
        <taxon>Viridiplantae</taxon>
        <taxon>Streptophyta</taxon>
        <taxon>Embryophyta</taxon>
        <taxon>Tracheophyta</taxon>
        <taxon>Spermatophyta</taxon>
        <taxon>Magnoliopsida</taxon>
        <taxon>eudicotyledons</taxon>
        <taxon>Gunneridae</taxon>
        <taxon>Pentapetalae</taxon>
        <taxon>asterids</taxon>
        <taxon>lamiids</taxon>
        <taxon>Boraginales</taxon>
        <taxon>Boraginaceae</taxon>
        <taxon>Boraginoideae</taxon>
        <taxon>Lithospermeae</taxon>
        <taxon>Lithospermum</taxon>
    </lineage>
</organism>
<protein>
    <submittedName>
        <fullName evidence="1">Uncharacterized protein</fullName>
    </submittedName>
</protein>
<dbReference type="EMBL" id="BAABME010001102">
    <property type="protein sequence ID" value="GAA0147582.1"/>
    <property type="molecule type" value="Genomic_DNA"/>
</dbReference>